<evidence type="ECO:0000256" key="2">
    <source>
        <dbReference type="ARBA" id="ARBA00022737"/>
    </source>
</evidence>
<dbReference type="AlphaFoldDB" id="A0A0D0AIJ2"/>
<evidence type="ECO:0000256" key="1">
    <source>
        <dbReference type="ARBA" id="ARBA00022574"/>
    </source>
</evidence>
<evidence type="ECO:0000256" key="3">
    <source>
        <dbReference type="PROSITE-ProRule" id="PRU00221"/>
    </source>
</evidence>
<dbReference type="InterPro" id="IPR015943">
    <property type="entry name" value="WD40/YVTN_repeat-like_dom_sf"/>
</dbReference>
<reference evidence="5" key="2">
    <citation type="submission" date="2015-01" db="EMBL/GenBank/DDBJ databases">
        <title>Evolutionary Origins and Diversification of the Mycorrhizal Mutualists.</title>
        <authorList>
            <consortium name="DOE Joint Genome Institute"/>
            <consortium name="Mycorrhizal Genomics Consortium"/>
            <person name="Kohler A."/>
            <person name="Kuo A."/>
            <person name="Nagy L.G."/>
            <person name="Floudas D."/>
            <person name="Copeland A."/>
            <person name="Barry K.W."/>
            <person name="Cichocki N."/>
            <person name="Veneault-Fourrey C."/>
            <person name="LaButti K."/>
            <person name="Lindquist E.A."/>
            <person name="Lipzen A."/>
            <person name="Lundell T."/>
            <person name="Morin E."/>
            <person name="Murat C."/>
            <person name="Riley R."/>
            <person name="Ohm R."/>
            <person name="Sun H."/>
            <person name="Tunlid A."/>
            <person name="Henrissat B."/>
            <person name="Grigoriev I.V."/>
            <person name="Hibbett D.S."/>
            <person name="Martin F."/>
        </authorList>
    </citation>
    <scope>NUCLEOTIDE SEQUENCE [LARGE SCALE GENOMIC DNA]</scope>
    <source>
        <strain evidence="5">UH-Slu-Lm8-n1</strain>
    </source>
</reference>
<keyword evidence="5" id="KW-1185">Reference proteome</keyword>
<dbReference type="HOGENOM" id="CLU_057730_1_0_1"/>
<dbReference type="EMBL" id="KN835420">
    <property type="protein sequence ID" value="KIK37939.1"/>
    <property type="molecule type" value="Genomic_DNA"/>
</dbReference>
<evidence type="ECO:0000313" key="5">
    <source>
        <dbReference type="Proteomes" id="UP000054485"/>
    </source>
</evidence>
<dbReference type="InterPro" id="IPR036322">
    <property type="entry name" value="WD40_repeat_dom_sf"/>
</dbReference>
<evidence type="ECO:0000313" key="4">
    <source>
        <dbReference type="EMBL" id="KIK37939.1"/>
    </source>
</evidence>
<proteinExistence type="predicted"/>
<dbReference type="SMART" id="SM00320">
    <property type="entry name" value="WD40"/>
    <property type="match status" value="4"/>
</dbReference>
<dbReference type="PROSITE" id="PS00678">
    <property type="entry name" value="WD_REPEATS_1"/>
    <property type="match status" value="1"/>
</dbReference>
<dbReference type="InterPro" id="IPR019775">
    <property type="entry name" value="WD40_repeat_CS"/>
</dbReference>
<reference evidence="4 5" key="1">
    <citation type="submission" date="2014-04" db="EMBL/GenBank/DDBJ databases">
        <authorList>
            <consortium name="DOE Joint Genome Institute"/>
            <person name="Kuo A."/>
            <person name="Ruytinx J."/>
            <person name="Rineau F."/>
            <person name="Colpaert J."/>
            <person name="Kohler A."/>
            <person name="Nagy L.G."/>
            <person name="Floudas D."/>
            <person name="Copeland A."/>
            <person name="Barry K.W."/>
            <person name="Cichocki N."/>
            <person name="Veneault-Fourrey C."/>
            <person name="LaButti K."/>
            <person name="Lindquist E.A."/>
            <person name="Lipzen A."/>
            <person name="Lundell T."/>
            <person name="Morin E."/>
            <person name="Murat C."/>
            <person name="Sun H."/>
            <person name="Tunlid A."/>
            <person name="Henrissat B."/>
            <person name="Grigoriev I.V."/>
            <person name="Hibbett D.S."/>
            <person name="Martin F."/>
            <person name="Nordberg H.P."/>
            <person name="Cantor M.N."/>
            <person name="Hua S.X."/>
        </authorList>
    </citation>
    <scope>NUCLEOTIDE SEQUENCE [LARGE SCALE GENOMIC DNA]</scope>
    <source>
        <strain evidence="4 5">UH-Slu-Lm8-n1</strain>
    </source>
</reference>
<keyword evidence="1 3" id="KW-0853">WD repeat</keyword>
<dbReference type="Proteomes" id="UP000054485">
    <property type="component" value="Unassembled WGS sequence"/>
</dbReference>
<name>A0A0D0AIJ2_9AGAM</name>
<organism evidence="4 5">
    <name type="scientific">Suillus luteus UH-Slu-Lm8-n1</name>
    <dbReference type="NCBI Taxonomy" id="930992"/>
    <lineage>
        <taxon>Eukaryota</taxon>
        <taxon>Fungi</taxon>
        <taxon>Dikarya</taxon>
        <taxon>Basidiomycota</taxon>
        <taxon>Agaricomycotina</taxon>
        <taxon>Agaricomycetes</taxon>
        <taxon>Agaricomycetidae</taxon>
        <taxon>Boletales</taxon>
        <taxon>Suillineae</taxon>
        <taxon>Suillaceae</taxon>
        <taxon>Suillus</taxon>
    </lineage>
</organism>
<dbReference type="InParanoid" id="A0A0D0AIJ2"/>
<dbReference type="OrthoDB" id="3238562at2759"/>
<dbReference type="GO" id="GO:1990234">
    <property type="term" value="C:transferase complex"/>
    <property type="evidence" value="ECO:0007669"/>
    <property type="project" value="UniProtKB-ARBA"/>
</dbReference>
<gene>
    <name evidence="4" type="ORF">CY34DRAFT_15356</name>
</gene>
<protein>
    <submittedName>
        <fullName evidence="4">Unplaced genomic scaffold CY34scaffold_289, whole genome shotgun sequence</fullName>
    </submittedName>
</protein>
<dbReference type="PROSITE" id="PS50294">
    <property type="entry name" value="WD_REPEATS_REGION"/>
    <property type="match status" value="1"/>
</dbReference>
<sequence length="407" mass="44687">MPFVCEHHGHFCVDACLNTTNFYISQYSIMDFSSKYTLSRHTKAVNVLAVSRHGALLLSGGNDSRIVVWNLVSGEMIQEIFTPAAGYISAITWMDVDDGGETTFAFGASDGNIQVYERSNDALFVFQSTTMSHSGAVESLAWDPVHRRLASAAGGRPHLWTLTQDKSLATIIISQTEKQPYIARTVHFYDNGASLLVSFLESGEIFCYSIEPWDLKWCKKVQGRIGNAVLEGNFFLVSNLKDGVDKYTVPTFQRVQSYSHVILCNVPLQISVARQAGLIFVGGDDGFARVFDYNTGIYRGQLAHGNQGDQIIPVTSHEGRSGCTVVTGSCFNGHSSVKVWEEGESMSIEDNTSPPPPFAGTSPTFQLVRFAIICVLVNIAMHALYSGTLLDYPQLLYDSAVNGIWTS</sequence>
<dbReference type="Pfam" id="PF00400">
    <property type="entry name" value="WD40"/>
    <property type="match status" value="2"/>
</dbReference>
<dbReference type="SUPFAM" id="SSF50978">
    <property type="entry name" value="WD40 repeat-like"/>
    <property type="match status" value="1"/>
</dbReference>
<dbReference type="PROSITE" id="PS50082">
    <property type="entry name" value="WD_REPEATS_2"/>
    <property type="match status" value="1"/>
</dbReference>
<dbReference type="PANTHER" id="PTHR22847:SF637">
    <property type="entry name" value="WD REPEAT DOMAIN 5B"/>
    <property type="match status" value="1"/>
</dbReference>
<dbReference type="STRING" id="930992.A0A0D0AIJ2"/>
<feature type="repeat" description="WD" evidence="3">
    <location>
        <begin position="38"/>
        <end position="79"/>
    </location>
</feature>
<accession>A0A0D0AIJ2</accession>
<keyword evidence="2" id="KW-0677">Repeat</keyword>
<dbReference type="InterPro" id="IPR001680">
    <property type="entry name" value="WD40_rpt"/>
</dbReference>
<dbReference type="PANTHER" id="PTHR22847">
    <property type="entry name" value="WD40 REPEAT PROTEIN"/>
    <property type="match status" value="1"/>
</dbReference>
<dbReference type="Gene3D" id="2.130.10.10">
    <property type="entry name" value="YVTN repeat-like/Quinoprotein amine dehydrogenase"/>
    <property type="match status" value="1"/>
</dbReference>